<sequence length="63" mass="6833">MARTDRASFDRSKIDGQSLRGPDLLQRARSCVNGARLEVNGVPVRIKVSVLCGLRIEAGTHNA</sequence>
<dbReference type="AlphaFoldDB" id="A0A0J1B1F0"/>
<accession>A0A0J1B1F0</accession>
<evidence type="ECO:0000313" key="1">
    <source>
        <dbReference type="EMBL" id="KLT41419.1"/>
    </source>
</evidence>
<reference evidence="1 2" key="1">
    <citation type="submission" date="2015-03" db="EMBL/GenBank/DDBJ databases">
        <title>Genomics and transcriptomics of the oil-accumulating basidiomycete yeast T. oleaginosus allow insights into substrate utilization and the diverse evolutionary trajectories of mating systems in fungi.</title>
        <authorList>
            <consortium name="DOE Joint Genome Institute"/>
            <person name="Kourist R."/>
            <person name="Kracht O."/>
            <person name="Bracharz F."/>
            <person name="Lipzen A."/>
            <person name="Nolan M."/>
            <person name="Ohm R."/>
            <person name="Grigoriev I."/>
            <person name="Sun S."/>
            <person name="Heitman J."/>
            <person name="Bruck T."/>
            <person name="Nowrousian M."/>
        </authorList>
    </citation>
    <scope>NUCLEOTIDE SEQUENCE [LARGE SCALE GENOMIC DNA]</scope>
    <source>
        <strain evidence="1 2">IBC0246</strain>
    </source>
</reference>
<gene>
    <name evidence="1" type="ORF">CC85DRAFT_286447</name>
</gene>
<dbReference type="GeneID" id="28984122"/>
<proteinExistence type="predicted"/>
<dbReference type="EMBL" id="KQ087218">
    <property type="protein sequence ID" value="KLT41419.1"/>
    <property type="molecule type" value="Genomic_DNA"/>
</dbReference>
<dbReference type="RefSeq" id="XP_018277910.1">
    <property type="nucleotide sequence ID" value="XM_018423519.1"/>
</dbReference>
<name>A0A0J1B1F0_9TREE</name>
<keyword evidence="2" id="KW-1185">Reference proteome</keyword>
<dbReference type="Proteomes" id="UP000053611">
    <property type="component" value="Unassembled WGS sequence"/>
</dbReference>
<protein>
    <submittedName>
        <fullName evidence="1">Uncharacterized protein</fullName>
    </submittedName>
</protein>
<organism evidence="1 2">
    <name type="scientific">Cutaneotrichosporon oleaginosum</name>
    <dbReference type="NCBI Taxonomy" id="879819"/>
    <lineage>
        <taxon>Eukaryota</taxon>
        <taxon>Fungi</taxon>
        <taxon>Dikarya</taxon>
        <taxon>Basidiomycota</taxon>
        <taxon>Agaricomycotina</taxon>
        <taxon>Tremellomycetes</taxon>
        <taxon>Trichosporonales</taxon>
        <taxon>Trichosporonaceae</taxon>
        <taxon>Cutaneotrichosporon</taxon>
    </lineage>
</organism>
<evidence type="ECO:0000313" key="2">
    <source>
        <dbReference type="Proteomes" id="UP000053611"/>
    </source>
</evidence>